<dbReference type="CDD" id="cd07826">
    <property type="entry name" value="SRPBCC_CalC_Aha1-like_9"/>
    <property type="match status" value="1"/>
</dbReference>
<evidence type="ECO:0000256" key="1">
    <source>
        <dbReference type="ARBA" id="ARBA00006817"/>
    </source>
</evidence>
<feature type="domain" description="Activator of Hsp90 ATPase homologue 1/2-like C-terminal" evidence="2">
    <location>
        <begin position="28"/>
        <end position="157"/>
    </location>
</feature>
<reference evidence="3 4" key="1">
    <citation type="submission" date="2016-10" db="EMBL/GenBank/DDBJ databases">
        <authorList>
            <person name="de Groot N.N."/>
        </authorList>
    </citation>
    <scope>NUCLEOTIDE SEQUENCE [LARGE SCALE GENOMIC DNA]</scope>
    <source>
        <strain evidence="3 4">DSM 21741</strain>
    </source>
</reference>
<evidence type="ECO:0000313" key="4">
    <source>
        <dbReference type="Proteomes" id="UP000199092"/>
    </source>
</evidence>
<dbReference type="InterPro" id="IPR023393">
    <property type="entry name" value="START-like_dom_sf"/>
</dbReference>
<dbReference type="Proteomes" id="UP000199092">
    <property type="component" value="Chromosome I"/>
</dbReference>
<evidence type="ECO:0000259" key="2">
    <source>
        <dbReference type="Pfam" id="PF08327"/>
    </source>
</evidence>
<keyword evidence="4" id="KW-1185">Reference proteome</keyword>
<proteinExistence type="inferred from homology"/>
<dbReference type="SUPFAM" id="SSF55961">
    <property type="entry name" value="Bet v1-like"/>
    <property type="match status" value="1"/>
</dbReference>
<dbReference type="RefSeq" id="WP_231930048.1">
    <property type="nucleotide sequence ID" value="NZ_LT629749.1"/>
</dbReference>
<dbReference type="InterPro" id="IPR013538">
    <property type="entry name" value="ASHA1/2-like_C"/>
</dbReference>
<protein>
    <submittedName>
        <fullName evidence="3">Uncharacterized conserved protein YndB, AHSA1/START domain</fullName>
    </submittedName>
</protein>
<dbReference type="STRING" id="546871.SAMN04488543_2723"/>
<dbReference type="Pfam" id="PF08327">
    <property type="entry name" value="AHSA1"/>
    <property type="match status" value="1"/>
</dbReference>
<evidence type="ECO:0000313" key="3">
    <source>
        <dbReference type="EMBL" id="SDS95913.1"/>
    </source>
</evidence>
<sequence length="171" mass="18745">MNDTMTTATRIEADPTVPIIRLTRDFAASAAQLFRAHTDPELFARWVGPDGMTTTLDRWDASTGGSWRYVATRDGVEFGFHGCFHEVRPDRIVQTFTWEGEPDGVALQTLVLTDLGDGRTRLHTQSLCDSFEGRDAWLRSGMEVGVDQGYAKLDALLAAGAVVGTTPEGRP</sequence>
<organism evidence="3 4">
    <name type="scientific">Friedmanniella luteola</name>
    <dbReference type="NCBI Taxonomy" id="546871"/>
    <lineage>
        <taxon>Bacteria</taxon>
        <taxon>Bacillati</taxon>
        <taxon>Actinomycetota</taxon>
        <taxon>Actinomycetes</taxon>
        <taxon>Propionibacteriales</taxon>
        <taxon>Nocardioidaceae</taxon>
        <taxon>Friedmanniella</taxon>
    </lineage>
</organism>
<dbReference type="AlphaFoldDB" id="A0A1H1WFN4"/>
<comment type="similarity">
    <text evidence="1">Belongs to the AHA1 family.</text>
</comment>
<accession>A0A1H1WFN4</accession>
<dbReference type="Gene3D" id="3.30.530.20">
    <property type="match status" value="1"/>
</dbReference>
<dbReference type="EMBL" id="LT629749">
    <property type="protein sequence ID" value="SDS95913.1"/>
    <property type="molecule type" value="Genomic_DNA"/>
</dbReference>
<gene>
    <name evidence="3" type="ORF">SAMN04488543_2723</name>
</gene>
<name>A0A1H1WFN4_9ACTN</name>